<feature type="transmembrane region" description="Helical" evidence="1">
    <location>
        <begin position="62"/>
        <end position="82"/>
    </location>
</feature>
<evidence type="ECO:0000256" key="1">
    <source>
        <dbReference type="SAM" id="Phobius"/>
    </source>
</evidence>
<feature type="transmembrane region" description="Helical" evidence="1">
    <location>
        <begin position="102"/>
        <end position="126"/>
    </location>
</feature>
<gene>
    <name evidence="2" type="ORF">DXA63_15810</name>
</gene>
<sequence>MDVLKKKDEVYTDWVSFRKKNIACVSANVSNILRQFILAGVGIVWLFKVVGKDGHFQLDFQLLIALGFFVLAILLELLHYIVEIIMNAVYLTDKMKDKEMPTYLSSISWLFWIGKIVLVLLAYVLIGRFLCGKIIL</sequence>
<evidence type="ECO:0000313" key="2">
    <source>
        <dbReference type="EMBL" id="RGX88697.1"/>
    </source>
</evidence>
<protein>
    <submittedName>
        <fullName evidence="2">Uncharacterized protein</fullName>
    </submittedName>
</protein>
<comment type="caution">
    <text evidence="2">The sequence shown here is derived from an EMBL/GenBank/DDBJ whole genome shotgun (WGS) entry which is preliminary data.</text>
</comment>
<keyword evidence="1" id="KW-0472">Membrane</keyword>
<dbReference type="Proteomes" id="UP000285604">
    <property type="component" value="Unassembled WGS sequence"/>
</dbReference>
<accession>A0AA92WD99</accession>
<reference evidence="2 3" key="1">
    <citation type="submission" date="2018-08" db="EMBL/GenBank/DDBJ databases">
        <title>A genome reference for cultivated species of the human gut microbiota.</title>
        <authorList>
            <person name="Zou Y."/>
            <person name="Xue W."/>
            <person name="Luo G."/>
        </authorList>
    </citation>
    <scope>NUCLEOTIDE SEQUENCE [LARGE SCALE GENOMIC DNA]</scope>
    <source>
        <strain evidence="2 3">OF03-3</strain>
    </source>
</reference>
<keyword evidence="1" id="KW-0812">Transmembrane</keyword>
<feature type="transmembrane region" description="Helical" evidence="1">
    <location>
        <begin position="32"/>
        <end position="50"/>
    </location>
</feature>
<dbReference type="AlphaFoldDB" id="A0AA92WD99"/>
<keyword evidence="1" id="KW-1133">Transmembrane helix</keyword>
<evidence type="ECO:0000313" key="3">
    <source>
        <dbReference type="Proteomes" id="UP000285604"/>
    </source>
</evidence>
<dbReference type="EMBL" id="QSCI01000138">
    <property type="protein sequence ID" value="RGX88697.1"/>
    <property type="molecule type" value="Genomic_DNA"/>
</dbReference>
<name>A0AA92WD99_9BACT</name>
<proteinExistence type="predicted"/>
<organism evidence="2 3">
    <name type="scientific">Segatella copri</name>
    <dbReference type="NCBI Taxonomy" id="165179"/>
    <lineage>
        <taxon>Bacteria</taxon>
        <taxon>Pseudomonadati</taxon>
        <taxon>Bacteroidota</taxon>
        <taxon>Bacteroidia</taxon>
        <taxon>Bacteroidales</taxon>
        <taxon>Prevotellaceae</taxon>
        <taxon>Segatella</taxon>
    </lineage>
</organism>